<dbReference type="EMBL" id="GBXM01021652">
    <property type="protein sequence ID" value="JAH86925.1"/>
    <property type="molecule type" value="Transcribed_RNA"/>
</dbReference>
<protein>
    <submittedName>
        <fullName evidence="1">Uncharacterized protein</fullName>
    </submittedName>
</protein>
<name>A0A0E9WBI4_ANGAN</name>
<proteinExistence type="predicted"/>
<dbReference type="AlphaFoldDB" id="A0A0E9WBI4"/>
<accession>A0A0E9WBI4</accession>
<evidence type="ECO:0000313" key="1">
    <source>
        <dbReference type="EMBL" id="JAH86925.1"/>
    </source>
</evidence>
<sequence length="34" mass="4042">MDQPVSGTEYEPGDRRCNYAFSSSFFIDSFFYYD</sequence>
<organism evidence="1">
    <name type="scientific">Anguilla anguilla</name>
    <name type="common">European freshwater eel</name>
    <name type="synonym">Muraena anguilla</name>
    <dbReference type="NCBI Taxonomy" id="7936"/>
    <lineage>
        <taxon>Eukaryota</taxon>
        <taxon>Metazoa</taxon>
        <taxon>Chordata</taxon>
        <taxon>Craniata</taxon>
        <taxon>Vertebrata</taxon>
        <taxon>Euteleostomi</taxon>
        <taxon>Actinopterygii</taxon>
        <taxon>Neopterygii</taxon>
        <taxon>Teleostei</taxon>
        <taxon>Anguilliformes</taxon>
        <taxon>Anguillidae</taxon>
        <taxon>Anguilla</taxon>
    </lineage>
</organism>
<reference evidence="1" key="2">
    <citation type="journal article" date="2015" name="Fish Shellfish Immunol.">
        <title>Early steps in the European eel (Anguilla anguilla)-Vibrio vulnificus interaction in the gills: Role of the RtxA13 toxin.</title>
        <authorList>
            <person name="Callol A."/>
            <person name="Pajuelo D."/>
            <person name="Ebbesson L."/>
            <person name="Teles M."/>
            <person name="MacKenzie S."/>
            <person name="Amaro C."/>
        </authorList>
    </citation>
    <scope>NUCLEOTIDE SEQUENCE</scope>
</reference>
<reference evidence="1" key="1">
    <citation type="submission" date="2014-11" db="EMBL/GenBank/DDBJ databases">
        <authorList>
            <person name="Amaro Gonzalez C."/>
        </authorList>
    </citation>
    <scope>NUCLEOTIDE SEQUENCE</scope>
</reference>